<keyword evidence="1 3" id="KW-0645">Protease</keyword>
<protein>
    <submittedName>
        <fullName evidence="3">Germination protease</fullName>
    </submittedName>
</protein>
<name>R6TBM0_9BACT</name>
<evidence type="ECO:0000313" key="3">
    <source>
        <dbReference type="EMBL" id="CDC70808.1"/>
    </source>
</evidence>
<organism evidence="3 4">
    <name type="scientific">Candidatus Colimorpha enterica</name>
    <dbReference type="NCBI Taxonomy" id="3083063"/>
    <lineage>
        <taxon>Bacteria</taxon>
        <taxon>Pseudomonadati</taxon>
        <taxon>Bacteroidota</taxon>
        <taxon>Bacteroidia</taxon>
        <taxon>Bacteroidales</taxon>
        <taxon>Candidatus Colimorpha</taxon>
    </lineage>
</organism>
<dbReference type="AlphaFoldDB" id="R6TBM0"/>
<gene>
    <name evidence="3" type="ORF">BN580_00767</name>
</gene>
<proteinExistence type="predicted"/>
<dbReference type="InterPro" id="IPR005080">
    <property type="entry name" value="Peptidase_A25"/>
</dbReference>
<dbReference type="GO" id="GO:0009847">
    <property type="term" value="P:spore germination"/>
    <property type="evidence" value="ECO:0007669"/>
    <property type="project" value="InterPro"/>
</dbReference>
<accession>R6TBM0</accession>
<comment type="caution">
    <text evidence="3">The sequence shown here is derived from an EMBL/GenBank/DDBJ whole genome shotgun (WGS) entry which is preliminary data.</text>
</comment>
<evidence type="ECO:0000256" key="2">
    <source>
        <dbReference type="ARBA" id="ARBA00022801"/>
    </source>
</evidence>
<reference evidence="3" key="1">
    <citation type="submission" date="2012-11" db="EMBL/GenBank/DDBJ databases">
        <title>Dependencies among metagenomic species, viruses, plasmids and units of genetic variation.</title>
        <authorList>
            <person name="Nielsen H.B."/>
            <person name="Almeida M."/>
            <person name="Juncker A.S."/>
            <person name="Rasmussen S."/>
            <person name="Li J."/>
            <person name="Sunagawa S."/>
            <person name="Plichta D."/>
            <person name="Gautier L."/>
            <person name="Le Chatelier E."/>
            <person name="Peletier E."/>
            <person name="Bonde I."/>
            <person name="Nielsen T."/>
            <person name="Manichanh C."/>
            <person name="Arumugam M."/>
            <person name="Batto J."/>
            <person name="Santos M.B.Q.D."/>
            <person name="Blom N."/>
            <person name="Borruel N."/>
            <person name="Burgdorf K.S."/>
            <person name="Boumezbeur F."/>
            <person name="Casellas F."/>
            <person name="Dore J."/>
            <person name="Guarner F."/>
            <person name="Hansen T."/>
            <person name="Hildebrand F."/>
            <person name="Kaas R.S."/>
            <person name="Kennedy S."/>
            <person name="Kristiansen K."/>
            <person name="Kultima J.R."/>
            <person name="Leonard P."/>
            <person name="Levenez F."/>
            <person name="Lund O."/>
            <person name="Moumen B."/>
            <person name="Le Paslier D."/>
            <person name="Pons N."/>
            <person name="Pedersen O."/>
            <person name="Prifti E."/>
            <person name="Qin J."/>
            <person name="Raes J."/>
            <person name="Tap J."/>
            <person name="Tims S."/>
            <person name="Ussery D.W."/>
            <person name="Yamada T."/>
            <person name="MetaHit consortium"/>
            <person name="Renault P."/>
            <person name="Sicheritz-Ponten T."/>
            <person name="Bork P."/>
            <person name="Wang J."/>
            <person name="Brunak S."/>
            <person name="Ehrlich S.D."/>
        </authorList>
    </citation>
    <scope>NUCLEOTIDE SEQUENCE [LARGE SCALE GENOMIC DNA]</scope>
</reference>
<dbReference type="Proteomes" id="UP000017938">
    <property type="component" value="Unassembled WGS sequence"/>
</dbReference>
<dbReference type="Pfam" id="PF03418">
    <property type="entry name" value="Peptidase_A25"/>
    <property type="match status" value="1"/>
</dbReference>
<dbReference type="STRING" id="1263015.BN580_00767"/>
<dbReference type="NCBIfam" id="TIGR01441">
    <property type="entry name" value="GPR"/>
    <property type="match status" value="1"/>
</dbReference>
<dbReference type="Gene3D" id="3.40.50.1450">
    <property type="entry name" value="HybD-like"/>
    <property type="match status" value="1"/>
</dbReference>
<dbReference type="GO" id="GO:0008233">
    <property type="term" value="F:peptidase activity"/>
    <property type="evidence" value="ECO:0007669"/>
    <property type="project" value="UniProtKB-KW"/>
</dbReference>
<dbReference type="InterPro" id="IPR023430">
    <property type="entry name" value="Pept_HybD-like_dom_sf"/>
</dbReference>
<keyword evidence="2" id="KW-0378">Hydrolase</keyword>
<evidence type="ECO:0000256" key="1">
    <source>
        <dbReference type="ARBA" id="ARBA00022670"/>
    </source>
</evidence>
<dbReference type="EMBL" id="CBFW010000051">
    <property type="protein sequence ID" value="CDC70808.1"/>
    <property type="molecule type" value="Genomic_DNA"/>
</dbReference>
<dbReference type="SUPFAM" id="SSF53163">
    <property type="entry name" value="HybD-like"/>
    <property type="match status" value="1"/>
</dbReference>
<evidence type="ECO:0000313" key="4">
    <source>
        <dbReference type="Proteomes" id="UP000017938"/>
    </source>
</evidence>
<sequence>MIGQTGIEAVEIIRGAAENVSPGLIIAIDALAAKSIDRLAVTVQLSDTGIAPGSGIGNARKAIDRATLGIPVISVGVPTVVDSSTLIYDMLNLAGADDIPDCVKNALDNGRSFFVTLKDADSASRENAKLIARAINLAFSVDLSE</sequence>
<dbReference type="GO" id="GO:0006508">
    <property type="term" value="P:proteolysis"/>
    <property type="evidence" value="ECO:0007669"/>
    <property type="project" value="UniProtKB-KW"/>
</dbReference>